<organism evidence="1 2">
    <name type="scientific">Flavobacterium chungangensis</name>
    <dbReference type="NCBI Taxonomy" id="2708132"/>
    <lineage>
        <taxon>Bacteria</taxon>
        <taxon>Pseudomonadati</taxon>
        <taxon>Bacteroidota</taxon>
        <taxon>Flavobacteriia</taxon>
        <taxon>Flavobacteriales</taxon>
        <taxon>Flavobacteriaceae</taxon>
        <taxon>Flavobacterium</taxon>
    </lineage>
</organism>
<keyword evidence="2" id="KW-1185">Reference proteome</keyword>
<evidence type="ECO:0008006" key="3">
    <source>
        <dbReference type="Google" id="ProtNLM"/>
    </source>
</evidence>
<dbReference type="InterPro" id="IPR021457">
    <property type="entry name" value="DUF3108"/>
</dbReference>
<evidence type="ECO:0000313" key="2">
    <source>
        <dbReference type="Proteomes" id="UP001596003"/>
    </source>
</evidence>
<sequence length="478" mass="55292">MENYHEIRYFILYMMSVNLFPIKIITMKANIPNSITSKKGVFFKNEKSSLLKQLFYVLFLLPFMAVGQKALVPGGKDINTKYIKPEKSLYTVYYVKGTEWKNMGALTYDITLNNNQLTLNNTFAPKDNGAPTTRISTADAQTLRAISYADETKNAKLNLNFAEIITGNYYSKKTKKDKKLKLQPKEEYFDFNWSDHLITTLPLDVGYKARFPQFYYNDGSDVLVEYYTIKEVKSFVYNSPRTGKHETWLVSVLEESTNATYNYAIDKKDHRLWQREMSMANGMWEITVNEELDYQPIKNKFNKEEVAKQISNGNSVIIGTAYARSDSGKRLGGLVNTAKKQYAPRGTEITLFPSSAYYEEWVEVNKKIRKQNKMPEVPLNSDFGYSIKKTKVYDDQGHFEFMDLMPGTYIVMVSFDFTNSYNYSYVSGYTNYYNYYGYQGSSTNYGTAKQSYSDKANIEKRVTIDKDGDKKEVNLKEI</sequence>
<dbReference type="SUPFAM" id="SSF117074">
    <property type="entry name" value="Hypothetical protein PA1324"/>
    <property type="match status" value="1"/>
</dbReference>
<accession>A0ABV8ZG88</accession>
<dbReference type="Proteomes" id="UP001596003">
    <property type="component" value="Unassembled WGS sequence"/>
</dbReference>
<reference evidence="2" key="1">
    <citation type="journal article" date="2019" name="Int. J. Syst. Evol. Microbiol.">
        <title>The Global Catalogue of Microorganisms (GCM) 10K type strain sequencing project: providing services to taxonomists for standard genome sequencing and annotation.</title>
        <authorList>
            <consortium name="The Broad Institute Genomics Platform"/>
            <consortium name="The Broad Institute Genome Sequencing Center for Infectious Disease"/>
            <person name="Wu L."/>
            <person name="Ma J."/>
        </authorList>
    </citation>
    <scope>NUCLEOTIDE SEQUENCE [LARGE SCALE GENOMIC DNA]</scope>
    <source>
        <strain evidence="2">NBRC 103627</strain>
    </source>
</reference>
<dbReference type="RefSeq" id="WP_379800204.1">
    <property type="nucleotide sequence ID" value="NZ_JBHSFY010000012.1"/>
</dbReference>
<proteinExistence type="predicted"/>
<dbReference type="EMBL" id="JBHSFY010000012">
    <property type="protein sequence ID" value="MFC4479071.1"/>
    <property type="molecule type" value="Genomic_DNA"/>
</dbReference>
<gene>
    <name evidence="1" type="ORF">ACFO3N_18485</name>
</gene>
<dbReference type="Pfam" id="PF11306">
    <property type="entry name" value="DUF3108"/>
    <property type="match status" value="1"/>
</dbReference>
<protein>
    <recommendedName>
        <fullName evidence="3">Carboxypeptidase regulatory-like domain-containing protein</fullName>
    </recommendedName>
</protein>
<evidence type="ECO:0000313" key="1">
    <source>
        <dbReference type="EMBL" id="MFC4479071.1"/>
    </source>
</evidence>
<comment type="caution">
    <text evidence="1">The sequence shown here is derived from an EMBL/GenBank/DDBJ whole genome shotgun (WGS) entry which is preliminary data.</text>
</comment>
<name>A0ABV8ZG88_9FLAO</name>